<feature type="binding site" evidence="8">
    <location>
        <position position="103"/>
    </location>
    <ligand>
        <name>Mg(2+)</name>
        <dbReference type="ChEBI" id="CHEBI:18420"/>
    </ligand>
</feature>
<dbReference type="GO" id="GO:0000287">
    <property type="term" value="F:magnesium ion binding"/>
    <property type="evidence" value="ECO:0007669"/>
    <property type="project" value="UniProtKB-UniRule"/>
</dbReference>
<dbReference type="SUPFAM" id="SSF88723">
    <property type="entry name" value="PIN domain-like"/>
    <property type="match status" value="1"/>
</dbReference>
<dbReference type="Proteomes" id="UP000593663">
    <property type="component" value="Plasmid p1"/>
</dbReference>
<accession>A0A7M2GQU3</accession>
<proteinExistence type="inferred from homology"/>
<feature type="domain" description="PIN" evidence="9">
    <location>
        <begin position="2"/>
        <end position="126"/>
    </location>
</feature>
<evidence type="ECO:0000259" key="9">
    <source>
        <dbReference type="Pfam" id="PF01850"/>
    </source>
</evidence>
<evidence type="ECO:0000256" key="8">
    <source>
        <dbReference type="HAMAP-Rule" id="MF_00265"/>
    </source>
</evidence>
<dbReference type="CDD" id="cd18731">
    <property type="entry name" value="PIN_NgFitB-like"/>
    <property type="match status" value="1"/>
</dbReference>
<dbReference type="PANTHER" id="PTHR33653:SF1">
    <property type="entry name" value="RIBONUCLEASE VAPC2"/>
    <property type="match status" value="1"/>
</dbReference>
<dbReference type="GO" id="GO:0090729">
    <property type="term" value="F:toxin activity"/>
    <property type="evidence" value="ECO:0007669"/>
    <property type="project" value="UniProtKB-KW"/>
</dbReference>
<dbReference type="GO" id="GO:0004540">
    <property type="term" value="F:RNA nuclease activity"/>
    <property type="evidence" value="ECO:0007669"/>
    <property type="project" value="InterPro"/>
</dbReference>
<dbReference type="GO" id="GO:0016787">
    <property type="term" value="F:hydrolase activity"/>
    <property type="evidence" value="ECO:0007669"/>
    <property type="project" value="UniProtKB-KW"/>
</dbReference>
<dbReference type="HAMAP" id="MF_00265">
    <property type="entry name" value="VapC_Nob1"/>
    <property type="match status" value="1"/>
</dbReference>
<evidence type="ECO:0000256" key="7">
    <source>
        <dbReference type="ARBA" id="ARBA00038093"/>
    </source>
</evidence>
<reference evidence="11" key="1">
    <citation type="submission" date="2020-08" db="EMBL/GenBank/DDBJ databases">
        <title>Complete genome sequence of Sphingobium barthaii strain KK22, a high-molecular-weight polycyclic aromatic hydrocarbon-degrading soil bacterium.</title>
        <authorList>
            <person name="Mori J.F."/>
            <person name="Kanaly R.A."/>
        </authorList>
    </citation>
    <scope>NUCLEOTIDE SEQUENCE [LARGE SCALE GENOMIC DNA]</scope>
    <source>
        <strain evidence="11">KK22</strain>
        <plasmid evidence="11">p1</plasmid>
    </source>
</reference>
<feature type="binding site" evidence="8">
    <location>
        <position position="5"/>
    </location>
    <ligand>
        <name>Mg(2+)</name>
        <dbReference type="ChEBI" id="CHEBI:18420"/>
    </ligand>
</feature>
<keyword evidence="2 8" id="KW-1277">Toxin-antitoxin system</keyword>
<evidence type="ECO:0000256" key="1">
    <source>
        <dbReference type="ARBA" id="ARBA00001946"/>
    </source>
</evidence>
<evidence type="ECO:0000256" key="5">
    <source>
        <dbReference type="ARBA" id="ARBA00022801"/>
    </source>
</evidence>
<evidence type="ECO:0000256" key="3">
    <source>
        <dbReference type="ARBA" id="ARBA00022722"/>
    </source>
</evidence>
<geneLocation type="plasmid" evidence="10 11">
    <name>p1</name>
</geneLocation>
<keyword evidence="8" id="KW-0800">Toxin</keyword>
<dbReference type="InterPro" id="IPR002716">
    <property type="entry name" value="PIN_dom"/>
</dbReference>
<dbReference type="Pfam" id="PF01850">
    <property type="entry name" value="PIN"/>
    <property type="match status" value="1"/>
</dbReference>
<keyword evidence="4 8" id="KW-0479">Metal-binding</keyword>
<comment type="similarity">
    <text evidence="7 8">Belongs to the PINc/VapC protein family.</text>
</comment>
<dbReference type="AlphaFoldDB" id="A0A7M2GQU3"/>
<protein>
    <recommendedName>
        <fullName evidence="8">Ribonuclease VapC</fullName>
        <shortName evidence="8">RNase VapC</shortName>
        <ecNumber evidence="8">3.1.-.-</ecNumber>
    </recommendedName>
    <alternativeName>
        <fullName evidence="8">Toxin VapC</fullName>
    </alternativeName>
</protein>
<dbReference type="PANTHER" id="PTHR33653">
    <property type="entry name" value="RIBONUCLEASE VAPC2"/>
    <property type="match status" value="1"/>
</dbReference>
<evidence type="ECO:0000313" key="11">
    <source>
        <dbReference type="Proteomes" id="UP000593663"/>
    </source>
</evidence>
<gene>
    <name evidence="8" type="primary">vapC</name>
    <name evidence="10" type="ORF">H5V43_21900</name>
</gene>
<keyword evidence="3 8" id="KW-0540">Nuclease</keyword>
<evidence type="ECO:0000313" key="10">
    <source>
        <dbReference type="EMBL" id="QOT74527.1"/>
    </source>
</evidence>
<dbReference type="RefSeq" id="WP_025548987.1">
    <property type="nucleotide sequence ID" value="NZ_BATN01000031.1"/>
</dbReference>
<organism evidence="10 11">
    <name type="scientific">Sphingobium fuliginis (strain ATCC 27551)</name>
    <dbReference type="NCBI Taxonomy" id="336203"/>
    <lineage>
        <taxon>Bacteria</taxon>
        <taxon>Pseudomonadati</taxon>
        <taxon>Pseudomonadota</taxon>
        <taxon>Alphaproteobacteria</taxon>
        <taxon>Sphingomonadales</taxon>
        <taxon>Sphingomonadaceae</taxon>
        <taxon>Sphingobium</taxon>
    </lineage>
</organism>
<keyword evidence="10" id="KW-0614">Plasmid</keyword>
<evidence type="ECO:0000256" key="6">
    <source>
        <dbReference type="ARBA" id="ARBA00022842"/>
    </source>
</evidence>
<dbReference type="EMBL" id="CP060037">
    <property type="protein sequence ID" value="QOT74527.1"/>
    <property type="molecule type" value="Genomic_DNA"/>
</dbReference>
<keyword evidence="6 8" id="KW-0460">Magnesium</keyword>
<sequence length="140" mass="15278">MIVVDTNVISEMAKPQPSISVRRWLDAQPFDALYLTTITMAEMRFGIMVLPASKRRSFLEAALERTEQLYAGRILSFDQDAARHYADLATLARAKGKGFPAPDAYIAAIAAANGFIVSTRDTAPFEAAGLGVINPWLSTN</sequence>
<evidence type="ECO:0000256" key="2">
    <source>
        <dbReference type="ARBA" id="ARBA00022649"/>
    </source>
</evidence>
<comment type="function">
    <text evidence="8">Toxic component of a toxin-antitoxin (TA) system. An RNase.</text>
</comment>
<dbReference type="KEGG" id="sbar:H5V43_21900"/>
<comment type="cofactor">
    <cofactor evidence="1 8">
        <name>Mg(2+)</name>
        <dbReference type="ChEBI" id="CHEBI:18420"/>
    </cofactor>
</comment>
<name>A0A7M2GQU3_SPHSA</name>
<evidence type="ECO:0000256" key="4">
    <source>
        <dbReference type="ARBA" id="ARBA00022723"/>
    </source>
</evidence>
<dbReference type="InterPro" id="IPR050556">
    <property type="entry name" value="Type_II_TA_system_RNase"/>
</dbReference>
<dbReference type="Gene3D" id="3.40.50.1010">
    <property type="entry name" value="5'-nuclease"/>
    <property type="match status" value="1"/>
</dbReference>
<keyword evidence="5 8" id="KW-0378">Hydrolase</keyword>
<dbReference type="EC" id="3.1.-.-" evidence="8"/>
<dbReference type="InterPro" id="IPR022907">
    <property type="entry name" value="VapC_family"/>
</dbReference>
<dbReference type="InterPro" id="IPR029060">
    <property type="entry name" value="PIN-like_dom_sf"/>
</dbReference>